<reference evidence="3 4" key="1">
    <citation type="submission" date="2021-08" db="EMBL/GenBank/DDBJ databases">
        <authorList>
            <person name="Ping M."/>
        </authorList>
    </citation>
    <scope>NUCLEOTIDE SEQUENCE [LARGE SCALE GENOMIC DNA]</scope>
    <source>
        <strain evidence="3 4">MG28</strain>
    </source>
</reference>
<keyword evidence="2" id="KW-1133">Transmembrane helix</keyword>
<gene>
    <name evidence="3" type="ORF">K1J60_15720</name>
</gene>
<accession>A0ABX8XQ98</accession>
<evidence type="ECO:0000256" key="2">
    <source>
        <dbReference type="SAM" id="Phobius"/>
    </source>
</evidence>
<organism evidence="3 4">
    <name type="scientific">Streptomyces akebiae</name>
    <dbReference type="NCBI Taxonomy" id="2865673"/>
    <lineage>
        <taxon>Bacteria</taxon>
        <taxon>Bacillati</taxon>
        <taxon>Actinomycetota</taxon>
        <taxon>Actinomycetes</taxon>
        <taxon>Kitasatosporales</taxon>
        <taxon>Streptomycetaceae</taxon>
        <taxon>Streptomyces</taxon>
    </lineage>
</organism>
<evidence type="ECO:0000313" key="3">
    <source>
        <dbReference type="EMBL" id="QYX77787.1"/>
    </source>
</evidence>
<protein>
    <recommendedName>
        <fullName evidence="5">LigA protein</fullName>
    </recommendedName>
</protein>
<proteinExistence type="predicted"/>
<feature type="transmembrane region" description="Helical" evidence="2">
    <location>
        <begin position="49"/>
        <end position="69"/>
    </location>
</feature>
<evidence type="ECO:0000313" key="4">
    <source>
        <dbReference type="Proteomes" id="UP000827138"/>
    </source>
</evidence>
<dbReference type="Proteomes" id="UP000827138">
    <property type="component" value="Chromosome"/>
</dbReference>
<feature type="compositionally biased region" description="Basic and acidic residues" evidence="1">
    <location>
        <begin position="274"/>
        <end position="284"/>
    </location>
</feature>
<name>A0ABX8XQ98_9ACTN</name>
<evidence type="ECO:0008006" key="5">
    <source>
        <dbReference type="Google" id="ProtNLM"/>
    </source>
</evidence>
<dbReference type="EMBL" id="CP080647">
    <property type="protein sequence ID" value="QYX77787.1"/>
    <property type="molecule type" value="Genomic_DNA"/>
</dbReference>
<evidence type="ECO:0000256" key="1">
    <source>
        <dbReference type="SAM" id="MobiDB-lite"/>
    </source>
</evidence>
<keyword evidence="4" id="KW-1185">Reference proteome</keyword>
<feature type="region of interest" description="Disordered" evidence="1">
    <location>
        <begin position="267"/>
        <end position="295"/>
    </location>
</feature>
<keyword evidence="2" id="KW-0812">Transmembrane</keyword>
<keyword evidence="2" id="KW-0472">Membrane</keyword>
<sequence length="439" mass="45911">MPQEQHEDPFEGRLGNALRRVGGAFETDHQALVGGGAVRGRRLLFRRRAAMLGGVAGIALVGVGGALLLPGTGDGAGQRSVAAKRSIAPDAEQVVRDDDGAVSGAELVGMLKELLPDGSISGESARGTSADGGPYAQVVYDDGGGGGAVQLGVGRIDADSEHARQLTDCPDKAFVGYDSCEEKTLPGGARLMLFRGYEYPDRRVDTKHWYAQLVDPAGYEVSVMEWNAEAQKDAPVTRAEPPLSLDSLTTIVGDPGWQAVADAITEESENGGGTREDQGEKEESSTVPPGGGSVDAPVVGGEAIRKTLVSLLPEGVDVVTEDSQVSDFAYVVLDDGEGRSLVQVNVQLGVADRADTLFGADAETLADGTKVATRQEPGEKGGEGVVMWTADTLRVDGLRVVISAFNSGAQHTAATRETPALTMAQLREIATSERWKSLD</sequence>
<dbReference type="RefSeq" id="WP_220646765.1">
    <property type="nucleotide sequence ID" value="NZ_CP080647.1"/>
</dbReference>